<feature type="compositionally biased region" description="Low complexity" evidence="1">
    <location>
        <begin position="49"/>
        <end position="62"/>
    </location>
</feature>
<feature type="non-terminal residue" evidence="2">
    <location>
        <position position="238"/>
    </location>
</feature>
<feature type="region of interest" description="Disordered" evidence="1">
    <location>
        <begin position="35"/>
        <end position="64"/>
    </location>
</feature>
<keyword evidence="3" id="KW-1185">Reference proteome</keyword>
<gene>
    <name evidence="2" type="ORF">PCOR1329_LOCUS59812</name>
</gene>
<proteinExistence type="predicted"/>
<dbReference type="Proteomes" id="UP001189429">
    <property type="component" value="Unassembled WGS sequence"/>
</dbReference>
<reference evidence="2" key="1">
    <citation type="submission" date="2023-10" db="EMBL/GenBank/DDBJ databases">
        <authorList>
            <person name="Chen Y."/>
            <person name="Shah S."/>
            <person name="Dougan E. K."/>
            <person name="Thang M."/>
            <person name="Chan C."/>
        </authorList>
    </citation>
    <scope>NUCLEOTIDE SEQUENCE [LARGE SCALE GENOMIC DNA]</scope>
</reference>
<dbReference type="EMBL" id="CAUYUJ010017470">
    <property type="protein sequence ID" value="CAK0875073.1"/>
    <property type="molecule type" value="Genomic_DNA"/>
</dbReference>
<organism evidence="2 3">
    <name type="scientific">Prorocentrum cordatum</name>
    <dbReference type="NCBI Taxonomy" id="2364126"/>
    <lineage>
        <taxon>Eukaryota</taxon>
        <taxon>Sar</taxon>
        <taxon>Alveolata</taxon>
        <taxon>Dinophyceae</taxon>
        <taxon>Prorocentrales</taxon>
        <taxon>Prorocentraceae</taxon>
        <taxon>Prorocentrum</taxon>
    </lineage>
</organism>
<name>A0ABN9VNV7_9DINO</name>
<evidence type="ECO:0000313" key="2">
    <source>
        <dbReference type="EMBL" id="CAK0875073.1"/>
    </source>
</evidence>
<feature type="compositionally biased region" description="Basic and acidic residues" evidence="1">
    <location>
        <begin position="36"/>
        <end position="47"/>
    </location>
</feature>
<sequence>MQSQCPASALGALVTFWVGFNAYVVIGPALAPEGADWPRDDPGHELEDSSASATVTGTTAASPAPDFHCPAPLAPEEASPQPLRVAREGLAAAVELPVALVGASAAAAAAVACGAGCELASRRSSAKLALEPIGEARIHVVQHGEGPDWTHERQHAFERAGFSLDSETGQVVRGAGGAPRQLDAQLRQVLGSERRDADPDFPEVSSQFLRDSHWTTVMADRWAFEDDTLRLEARALVK</sequence>
<protein>
    <submittedName>
        <fullName evidence="2">Uncharacterized protein</fullName>
    </submittedName>
</protein>
<evidence type="ECO:0000256" key="1">
    <source>
        <dbReference type="SAM" id="MobiDB-lite"/>
    </source>
</evidence>
<evidence type="ECO:0000313" key="3">
    <source>
        <dbReference type="Proteomes" id="UP001189429"/>
    </source>
</evidence>
<accession>A0ABN9VNV7</accession>
<comment type="caution">
    <text evidence="2">The sequence shown here is derived from an EMBL/GenBank/DDBJ whole genome shotgun (WGS) entry which is preliminary data.</text>
</comment>